<keyword evidence="9" id="KW-0460">Magnesium</keyword>
<organism evidence="11 12">
    <name type="scientific">Chlamydia ibidis 10-1398/6</name>
    <dbReference type="NCBI Taxonomy" id="1046581"/>
    <lineage>
        <taxon>Bacteria</taxon>
        <taxon>Pseudomonadati</taxon>
        <taxon>Chlamydiota</taxon>
        <taxon>Chlamydiia</taxon>
        <taxon>Chlamydiales</taxon>
        <taxon>Chlamydiaceae</taxon>
        <taxon>Chlamydia/Chlamydophila group</taxon>
        <taxon>Chlamydia</taxon>
    </lineage>
</organism>
<dbReference type="Pfam" id="PF02367">
    <property type="entry name" value="TsaE"/>
    <property type="match status" value="1"/>
</dbReference>
<keyword evidence="8" id="KW-0067">ATP-binding</keyword>
<keyword evidence="6" id="KW-0479">Metal-binding</keyword>
<gene>
    <name evidence="11" type="ORF">H359_0155</name>
</gene>
<name>A0ABP2XF02_9CHLA</name>
<comment type="caution">
    <text evidence="11">The sequence shown here is derived from an EMBL/GenBank/DDBJ whole genome shotgun (WGS) entry which is preliminary data.</text>
</comment>
<dbReference type="Proteomes" id="UP000016064">
    <property type="component" value="Unassembled WGS sequence"/>
</dbReference>
<comment type="subcellular location">
    <subcellularLocation>
        <location evidence="1">Cytoplasm</location>
    </subcellularLocation>
</comment>
<accession>A0ABP2XF02</accession>
<dbReference type="SUPFAM" id="SSF52540">
    <property type="entry name" value="P-loop containing nucleoside triphosphate hydrolases"/>
    <property type="match status" value="1"/>
</dbReference>
<evidence type="ECO:0000256" key="7">
    <source>
        <dbReference type="ARBA" id="ARBA00022741"/>
    </source>
</evidence>
<evidence type="ECO:0000256" key="9">
    <source>
        <dbReference type="ARBA" id="ARBA00022842"/>
    </source>
</evidence>
<keyword evidence="4" id="KW-0963">Cytoplasm</keyword>
<evidence type="ECO:0000256" key="5">
    <source>
        <dbReference type="ARBA" id="ARBA00022694"/>
    </source>
</evidence>
<evidence type="ECO:0000256" key="6">
    <source>
        <dbReference type="ARBA" id="ARBA00022723"/>
    </source>
</evidence>
<dbReference type="Gene3D" id="3.40.50.300">
    <property type="entry name" value="P-loop containing nucleotide triphosphate hydrolases"/>
    <property type="match status" value="1"/>
</dbReference>
<evidence type="ECO:0000256" key="2">
    <source>
        <dbReference type="ARBA" id="ARBA00007599"/>
    </source>
</evidence>
<evidence type="ECO:0000256" key="4">
    <source>
        <dbReference type="ARBA" id="ARBA00022490"/>
    </source>
</evidence>
<evidence type="ECO:0000256" key="3">
    <source>
        <dbReference type="ARBA" id="ARBA00019010"/>
    </source>
</evidence>
<dbReference type="PANTHER" id="PTHR33540:SF2">
    <property type="entry name" value="TRNA THREONYLCARBAMOYLADENOSINE BIOSYNTHESIS PROTEIN TSAE"/>
    <property type="match status" value="1"/>
</dbReference>
<evidence type="ECO:0000256" key="1">
    <source>
        <dbReference type="ARBA" id="ARBA00004496"/>
    </source>
</evidence>
<keyword evidence="12" id="KW-1185">Reference proteome</keyword>
<sequence>MDRYRRVTHSSQETADIGARLGKQLPPGAVLLLFGDYGVGKTEFVRGVAQAFLGETLAQEVASPSFSLLHVYGEQPRRICHYDLYRISPDVEVSLLFQDAEEEDVLCIEWPMDIVCPRFRDVIHIRIENLTANRRQVEIESTSLSISEIFRE</sequence>
<reference evidence="11 12" key="1">
    <citation type="submission" date="2013-07" db="EMBL/GenBank/DDBJ databases">
        <title>Isolation of a new Chlamydia species from the feral Sacred Ibis (Threskiornis aethiopicus): Chlamydia ibidis.</title>
        <authorList>
            <person name="Vorimore F."/>
            <person name="Hsia R.-C."/>
            <person name="Huot-Creasy H."/>
            <person name="Bastian S."/>
            <person name="Deruyter L."/>
            <person name="Passet A."/>
            <person name="Sachse K."/>
            <person name="Bavoil P."/>
            <person name="Myers G."/>
            <person name="Laroucau K."/>
        </authorList>
    </citation>
    <scope>NUCLEOTIDE SEQUENCE [LARGE SCALE GENOMIC DNA]</scope>
    <source>
        <strain evidence="11 12">10-1398/6</strain>
    </source>
</reference>
<evidence type="ECO:0000256" key="10">
    <source>
        <dbReference type="ARBA" id="ARBA00032441"/>
    </source>
</evidence>
<protein>
    <recommendedName>
        <fullName evidence="3">tRNA threonylcarbamoyladenosine biosynthesis protein TsaE</fullName>
    </recommendedName>
    <alternativeName>
        <fullName evidence="10">t(6)A37 threonylcarbamoyladenosine biosynthesis protein TsaE</fullName>
    </alternativeName>
</protein>
<evidence type="ECO:0000313" key="12">
    <source>
        <dbReference type="Proteomes" id="UP000016064"/>
    </source>
</evidence>
<comment type="similarity">
    <text evidence="2">Belongs to the TsaE family.</text>
</comment>
<dbReference type="NCBIfam" id="TIGR00150">
    <property type="entry name" value="T6A_YjeE"/>
    <property type="match status" value="1"/>
</dbReference>
<proteinExistence type="inferred from homology"/>
<dbReference type="InterPro" id="IPR003442">
    <property type="entry name" value="T6A_TsaE"/>
</dbReference>
<evidence type="ECO:0000313" key="11">
    <source>
        <dbReference type="EMBL" id="EQM63003.1"/>
    </source>
</evidence>
<dbReference type="InterPro" id="IPR027417">
    <property type="entry name" value="P-loop_NTPase"/>
</dbReference>
<keyword evidence="7" id="KW-0547">Nucleotide-binding</keyword>
<keyword evidence="5" id="KW-0819">tRNA processing</keyword>
<dbReference type="EMBL" id="APJW01000001">
    <property type="protein sequence ID" value="EQM63003.1"/>
    <property type="molecule type" value="Genomic_DNA"/>
</dbReference>
<dbReference type="RefSeq" id="WP_020370802.1">
    <property type="nucleotide sequence ID" value="NZ_APJW01000001.1"/>
</dbReference>
<evidence type="ECO:0000256" key="8">
    <source>
        <dbReference type="ARBA" id="ARBA00022840"/>
    </source>
</evidence>
<dbReference type="PANTHER" id="PTHR33540">
    <property type="entry name" value="TRNA THREONYLCARBAMOYLADENOSINE BIOSYNTHESIS PROTEIN TSAE"/>
    <property type="match status" value="1"/>
</dbReference>